<evidence type="ECO:0000256" key="1">
    <source>
        <dbReference type="ARBA" id="ARBA00022679"/>
    </source>
</evidence>
<organism evidence="3 4">
    <name type="scientific">Candidatus Portnoybacteria bacterium CG06_land_8_20_14_3_00_39_12</name>
    <dbReference type="NCBI Taxonomy" id="1974809"/>
    <lineage>
        <taxon>Bacteria</taxon>
        <taxon>Candidatus Portnoyibacteriota</taxon>
    </lineage>
</organism>
<feature type="domain" description="Methyltransferase type 11" evidence="2">
    <location>
        <begin position="67"/>
        <end position="162"/>
    </location>
</feature>
<proteinExistence type="predicted"/>
<dbReference type="EMBL" id="PEVY01000010">
    <property type="protein sequence ID" value="PIU75490.1"/>
    <property type="molecule type" value="Genomic_DNA"/>
</dbReference>
<dbReference type="Pfam" id="PF08241">
    <property type="entry name" value="Methyltransf_11"/>
    <property type="match status" value="1"/>
</dbReference>
<dbReference type="PANTHER" id="PTHR44068:SF11">
    <property type="entry name" value="GERANYL DIPHOSPHATE 2-C-METHYLTRANSFERASE"/>
    <property type="match status" value="1"/>
</dbReference>
<dbReference type="InterPro" id="IPR029063">
    <property type="entry name" value="SAM-dependent_MTases_sf"/>
</dbReference>
<evidence type="ECO:0000259" key="2">
    <source>
        <dbReference type="Pfam" id="PF08241"/>
    </source>
</evidence>
<dbReference type="Proteomes" id="UP000228775">
    <property type="component" value="Unassembled WGS sequence"/>
</dbReference>
<keyword evidence="1" id="KW-0808">Transferase</keyword>
<evidence type="ECO:0000313" key="4">
    <source>
        <dbReference type="Proteomes" id="UP000228775"/>
    </source>
</evidence>
<dbReference type="InterPro" id="IPR013216">
    <property type="entry name" value="Methyltransf_11"/>
</dbReference>
<dbReference type="Gene3D" id="3.40.50.150">
    <property type="entry name" value="Vaccinia Virus protein VP39"/>
    <property type="match status" value="1"/>
</dbReference>
<name>A0A2M7AXY2_9BACT</name>
<dbReference type="GO" id="GO:0008757">
    <property type="term" value="F:S-adenosylmethionine-dependent methyltransferase activity"/>
    <property type="evidence" value="ECO:0007669"/>
    <property type="project" value="InterPro"/>
</dbReference>
<evidence type="ECO:0000313" key="3">
    <source>
        <dbReference type="EMBL" id="PIU75490.1"/>
    </source>
</evidence>
<dbReference type="CDD" id="cd02440">
    <property type="entry name" value="AdoMet_MTases"/>
    <property type="match status" value="1"/>
</dbReference>
<dbReference type="AlphaFoldDB" id="A0A2M7AXY2"/>
<protein>
    <recommendedName>
        <fullName evidence="2">Methyltransferase type 11 domain-containing protein</fullName>
    </recommendedName>
</protein>
<reference evidence="4" key="1">
    <citation type="submission" date="2017-09" db="EMBL/GenBank/DDBJ databases">
        <title>Depth-based differentiation of microbial function through sediment-hosted aquifers and enrichment of novel symbionts in the deep terrestrial subsurface.</title>
        <authorList>
            <person name="Probst A.J."/>
            <person name="Ladd B."/>
            <person name="Jarett J.K."/>
            <person name="Geller-Mcgrath D.E."/>
            <person name="Sieber C.M.K."/>
            <person name="Emerson J.B."/>
            <person name="Anantharaman K."/>
            <person name="Thomas B.C."/>
            <person name="Malmstrom R."/>
            <person name="Stieglmeier M."/>
            <person name="Klingl A."/>
            <person name="Woyke T."/>
            <person name="Ryan C.M."/>
            <person name="Banfield J.F."/>
        </authorList>
    </citation>
    <scope>NUCLEOTIDE SEQUENCE [LARGE SCALE GENOMIC DNA]</scope>
</reference>
<sequence length="267" mass="31314">MYEVRKKIEKNHYNKQVEEIIKKSFIDFDWRYGSKACGPILGLPFHFIEKKIKEIIGSKKEGTVYLLDYGCGTGVHSIFPAKCGAKVYGIDISEKSLEIAREWAKREGVEKQTEFLVMDCEKLEFPDDFFDIVFNCGTLSCLDRKKAYFEIVRVLKPDGYFISIDTLGHNPLLNLNRKIKLRHGLRTKQTFDNILKMEDIEIAKQYFKETKVYFFNLATLIAIPFQKLPGFNLIERFLERIDQLLLNTFLRKYAFKVVFIFSEPKKN</sequence>
<dbReference type="PANTHER" id="PTHR44068">
    <property type="entry name" value="ZGC:194242"/>
    <property type="match status" value="1"/>
</dbReference>
<gene>
    <name evidence="3" type="ORF">COS76_00540</name>
</gene>
<accession>A0A2M7AXY2</accession>
<dbReference type="SUPFAM" id="SSF53335">
    <property type="entry name" value="S-adenosyl-L-methionine-dependent methyltransferases"/>
    <property type="match status" value="1"/>
</dbReference>
<dbReference type="InterPro" id="IPR050447">
    <property type="entry name" value="Erg6_SMT_methyltransf"/>
</dbReference>
<comment type="caution">
    <text evidence="3">The sequence shown here is derived from an EMBL/GenBank/DDBJ whole genome shotgun (WGS) entry which is preliminary data.</text>
</comment>